<evidence type="ECO:0000313" key="16">
    <source>
        <dbReference type="Ensembl" id="ENSDNVP00000020273.1"/>
    </source>
</evidence>
<keyword evidence="5" id="KW-0596">Phosphopantetheine</keyword>
<evidence type="ECO:0000256" key="7">
    <source>
        <dbReference type="ARBA" id="ARBA00022553"/>
    </source>
</evidence>
<dbReference type="SUPFAM" id="SSF47336">
    <property type="entry name" value="ACP-like"/>
    <property type="match status" value="1"/>
</dbReference>
<evidence type="ECO:0000256" key="14">
    <source>
        <dbReference type="ARBA" id="ARBA00030339"/>
    </source>
</evidence>
<evidence type="ECO:0000256" key="12">
    <source>
        <dbReference type="ARBA" id="ARBA00023128"/>
    </source>
</evidence>
<evidence type="ECO:0000259" key="15">
    <source>
        <dbReference type="PROSITE" id="PS50075"/>
    </source>
</evidence>
<evidence type="ECO:0000256" key="4">
    <source>
        <dbReference type="ARBA" id="ARBA00022448"/>
    </source>
</evidence>
<evidence type="ECO:0000313" key="17">
    <source>
        <dbReference type="Proteomes" id="UP000694423"/>
    </source>
</evidence>
<evidence type="ECO:0000256" key="1">
    <source>
        <dbReference type="ARBA" id="ARBA00004173"/>
    </source>
</evidence>
<comment type="subcellular location">
    <subcellularLocation>
        <location evidence="1">Mitochondrion</location>
    </subcellularLocation>
</comment>
<proteinExistence type="inferred from homology"/>
<keyword evidence="12" id="KW-0496">Mitochondrion</keyword>
<evidence type="ECO:0000256" key="9">
    <source>
        <dbReference type="ARBA" id="ARBA00022946"/>
    </source>
</evidence>
<keyword evidence="17" id="KW-1185">Reference proteome</keyword>
<keyword evidence="4" id="KW-0813">Transport</keyword>
<sequence>LSSDTSGRCVHRFNAVLKSEPLVQSSWIAPCCKQRHWMTVLGQPATAPHGRGPMLSSLPADSPPLTWQNAEHVLKLCSEAEPAKLIVSSHVTKDLGWDSVDPMEIIRAEEDEFGLDVPDAKVEKSTYPQETVGYAADKKVVYEKR</sequence>
<dbReference type="PANTHER" id="PTHR20863:SF28">
    <property type="entry name" value="ACYL CARRIER PROTEIN, MITOCHONDRIAL"/>
    <property type="match status" value="1"/>
</dbReference>
<accession>A0A8C4PB75</accession>
<dbReference type="GO" id="GO:0000035">
    <property type="term" value="F:acyl binding"/>
    <property type="evidence" value="ECO:0007669"/>
    <property type="project" value="TreeGrafter"/>
</dbReference>
<dbReference type="Gene3D" id="1.10.1200.10">
    <property type="entry name" value="ACP-like"/>
    <property type="match status" value="1"/>
</dbReference>
<evidence type="ECO:0000256" key="2">
    <source>
        <dbReference type="ARBA" id="ARBA00010930"/>
    </source>
</evidence>
<dbReference type="InterPro" id="IPR036736">
    <property type="entry name" value="ACP-like_sf"/>
</dbReference>
<evidence type="ECO:0000256" key="3">
    <source>
        <dbReference type="ARBA" id="ARBA00016128"/>
    </source>
</evidence>
<evidence type="ECO:0000256" key="13">
    <source>
        <dbReference type="ARBA" id="ARBA00023160"/>
    </source>
</evidence>
<dbReference type="PROSITE" id="PS50075">
    <property type="entry name" value="CARRIER"/>
    <property type="match status" value="1"/>
</dbReference>
<dbReference type="AlphaFoldDB" id="A0A8C4PB75"/>
<feature type="domain" description="Carrier" evidence="15">
    <location>
        <begin position="64"/>
        <end position="139"/>
    </location>
</feature>
<evidence type="ECO:0000256" key="5">
    <source>
        <dbReference type="ARBA" id="ARBA00022450"/>
    </source>
</evidence>
<keyword evidence="7" id="KW-0597">Phosphoprotein</keyword>
<dbReference type="InterPro" id="IPR003231">
    <property type="entry name" value="ACP"/>
</dbReference>
<dbReference type="PANTHER" id="PTHR20863">
    <property type="entry name" value="ACYL CARRIER PROTEIN"/>
    <property type="match status" value="1"/>
</dbReference>
<reference evidence="16" key="2">
    <citation type="submission" date="2025-09" db="UniProtKB">
        <authorList>
            <consortium name="Ensembl"/>
        </authorList>
    </citation>
    <scope>IDENTIFICATION</scope>
</reference>
<keyword evidence="10" id="KW-0249">Electron transport</keyword>
<dbReference type="Ensembl" id="ENSDNVT00000024422.1">
    <property type="protein sequence ID" value="ENSDNVP00000020273.1"/>
    <property type="gene ID" value="ENSDNVG00000014182.1"/>
</dbReference>
<protein>
    <recommendedName>
        <fullName evidence="3">Acyl carrier protein, mitochondrial</fullName>
    </recommendedName>
    <alternativeName>
        <fullName evidence="14">NADH-ubiquinone oxidoreductase 9.6 kDa subunit</fullName>
    </alternativeName>
</protein>
<keyword evidence="11" id="KW-0443">Lipid metabolism</keyword>
<keyword evidence="6" id="KW-0444">Lipid biosynthesis</keyword>
<reference evidence="16" key="1">
    <citation type="submission" date="2025-08" db="UniProtKB">
        <authorList>
            <consortium name="Ensembl"/>
        </authorList>
    </citation>
    <scope>IDENTIFICATION</scope>
</reference>
<dbReference type="InterPro" id="IPR009081">
    <property type="entry name" value="PP-bd_ACP"/>
</dbReference>
<comment type="similarity">
    <text evidence="2">Belongs to the acyl carrier protein (ACP) family.</text>
</comment>
<evidence type="ECO:0000256" key="10">
    <source>
        <dbReference type="ARBA" id="ARBA00022982"/>
    </source>
</evidence>
<evidence type="ECO:0000256" key="8">
    <source>
        <dbReference type="ARBA" id="ARBA00022832"/>
    </source>
</evidence>
<keyword evidence="8" id="KW-0276">Fatty acid metabolism</keyword>
<dbReference type="GO" id="GO:0000036">
    <property type="term" value="F:acyl carrier activity"/>
    <property type="evidence" value="ECO:0007669"/>
    <property type="project" value="TreeGrafter"/>
</dbReference>
<dbReference type="GO" id="GO:0005739">
    <property type="term" value="C:mitochondrion"/>
    <property type="evidence" value="ECO:0007669"/>
    <property type="project" value="UniProtKB-SubCell"/>
</dbReference>
<keyword evidence="9" id="KW-0809">Transit peptide</keyword>
<keyword evidence="13" id="KW-0275">Fatty acid biosynthesis</keyword>
<dbReference type="Proteomes" id="UP000694423">
    <property type="component" value="Unplaced"/>
</dbReference>
<evidence type="ECO:0000256" key="6">
    <source>
        <dbReference type="ARBA" id="ARBA00022516"/>
    </source>
</evidence>
<organism evidence="16 17">
    <name type="scientific">Dromaius novaehollandiae</name>
    <name type="common">Emu</name>
    <dbReference type="NCBI Taxonomy" id="8790"/>
    <lineage>
        <taxon>Eukaryota</taxon>
        <taxon>Metazoa</taxon>
        <taxon>Chordata</taxon>
        <taxon>Craniata</taxon>
        <taxon>Vertebrata</taxon>
        <taxon>Euteleostomi</taxon>
        <taxon>Archelosauria</taxon>
        <taxon>Archosauria</taxon>
        <taxon>Dinosauria</taxon>
        <taxon>Saurischia</taxon>
        <taxon>Theropoda</taxon>
        <taxon>Coelurosauria</taxon>
        <taxon>Aves</taxon>
        <taxon>Palaeognathae</taxon>
        <taxon>Casuariiformes</taxon>
        <taxon>Dromaiidae</taxon>
        <taxon>Dromaius</taxon>
    </lineage>
</organism>
<name>A0A8C4PB75_DRONO</name>
<evidence type="ECO:0000256" key="11">
    <source>
        <dbReference type="ARBA" id="ARBA00023098"/>
    </source>
</evidence>